<organism evidence="4 5">
    <name type="scientific">Novosphingobium organovorum</name>
    <dbReference type="NCBI Taxonomy" id="2930092"/>
    <lineage>
        <taxon>Bacteria</taxon>
        <taxon>Pseudomonadati</taxon>
        <taxon>Pseudomonadota</taxon>
        <taxon>Alphaproteobacteria</taxon>
        <taxon>Sphingomonadales</taxon>
        <taxon>Sphingomonadaceae</taxon>
        <taxon>Novosphingobium</taxon>
    </lineage>
</organism>
<sequence>MPPTAIPTYLLYGEDPAAPPPQFAHIETIAARSALCHWEIRAHRHRHSVQVLIVSKGQVEFHCDGVIETLDGPCFMAVPIGSVHAFRFEAETTGFVLSLSPAFLNRAQGAEDAMLAILTHGASGAITPTAHARVGWICEELLAIQRDWQEPGALFVSLADALVRSLEPTAPAPTAEPRDDRLAQFRKLVELHLTEHRAIAWYAERLGISAKTLTRICRRQIDCTPIQLLHNRLVLEAQRLLCFTDASVVSVAETLGFCDPSYFSRFYQRLTGRRPQHDKAEARTRG</sequence>
<dbReference type="SUPFAM" id="SSF46689">
    <property type="entry name" value="Homeodomain-like"/>
    <property type="match status" value="1"/>
</dbReference>
<dbReference type="InterPro" id="IPR014710">
    <property type="entry name" value="RmlC-like_jellyroll"/>
</dbReference>
<dbReference type="Gene3D" id="1.10.10.60">
    <property type="entry name" value="Homeodomain-like"/>
    <property type="match status" value="1"/>
</dbReference>
<evidence type="ECO:0000256" key="2">
    <source>
        <dbReference type="ARBA" id="ARBA00023163"/>
    </source>
</evidence>
<keyword evidence="1" id="KW-0805">Transcription regulation</keyword>
<comment type="caution">
    <text evidence="4">The sequence shown here is derived from an EMBL/GenBank/DDBJ whole genome shotgun (WGS) entry which is preliminary data.</text>
</comment>
<dbReference type="InterPro" id="IPR018060">
    <property type="entry name" value="HTH_AraC"/>
</dbReference>
<evidence type="ECO:0000313" key="4">
    <source>
        <dbReference type="EMBL" id="MCJ2184987.1"/>
    </source>
</evidence>
<dbReference type="PANTHER" id="PTHR11019">
    <property type="entry name" value="HTH-TYPE TRANSCRIPTIONAL REGULATOR NIMR"/>
    <property type="match status" value="1"/>
</dbReference>
<dbReference type="PROSITE" id="PS01124">
    <property type="entry name" value="HTH_ARAC_FAMILY_2"/>
    <property type="match status" value="1"/>
</dbReference>
<keyword evidence="2" id="KW-0804">Transcription</keyword>
<reference evidence="4" key="1">
    <citation type="submission" date="2022-03" db="EMBL/GenBank/DDBJ databases">
        <title>Identification of a novel bacterium isolated from mangrove sediments.</title>
        <authorList>
            <person name="Pan X."/>
        </authorList>
    </citation>
    <scope>NUCLEOTIDE SEQUENCE</scope>
    <source>
        <strain evidence="4">B1949</strain>
    </source>
</reference>
<proteinExistence type="predicted"/>
<evidence type="ECO:0000256" key="1">
    <source>
        <dbReference type="ARBA" id="ARBA00023015"/>
    </source>
</evidence>
<dbReference type="Pfam" id="PF12833">
    <property type="entry name" value="HTH_18"/>
    <property type="match status" value="1"/>
</dbReference>
<accession>A0ABT0BIW7</accession>
<dbReference type="SMART" id="SM00342">
    <property type="entry name" value="HTH_ARAC"/>
    <property type="match status" value="1"/>
</dbReference>
<dbReference type="RefSeq" id="WP_244024329.1">
    <property type="nucleotide sequence ID" value="NZ_JALHLF010000187.1"/>
</dbReference>
<dbReference type="InterPro" id="IPR011051">
    <property type="entry name" value="RmlC_Cupin_sf"/>
</dbReference>
<dbReference type="CDD" id="cd06999">
    <property type="entry name" value="cupin_HpaA-like_N"/>
    <property type="match status" value="1"/>
</dbReference>
<dbReference type="EMBL" id="JALHLF010000187">
    <property type="protein sequence ID" value="MCJ2184987.1"/>
    <property type="molecule type" value="Genomic_DNA"/>
</dbReference>
<dbReference type="SUPFAM" id="SSF51182">
    <property type="entry name" value="RmlC-like cupins"/>
    <property type="match status" value="1"/>
</dbReference>
<feature type="domain" description="HTH araC/xylS-type" evidence="3">
    <location>
        <begin position="183"/>
        <end position="281"/>
    </location>
</feature>
<keyword evidence="5" id="KW-1185">Reference proteome</keyword>
<dbReference type="Gene3D" id="2.60.120.10">
    <property type="entry name" value="Jelly Rolls"/>
    <property type="match status" value="1"/>
</dbReference>
<evidence type="ECO:0000313" key="5">
    <source>
        <dbReference type="Proteomes" id="UP001162881"/>
    </source>
</evidence>
<name>A0ABT0BIW7_9SPHN</name>
<dbReference type="Proteomes" id="UP001162881">
    <property type="component" value="Unassembled WGS sequence"/>
</dbReference>
<evidence type="ECO:0000259" key="3">
    <source>
        <dbReference type="PROSITE" id="PS01124"/>
    </source>
</evidence>
<dbReference type="PANTHER" id="PTHR11019:SF199">
    <property type="entry name" value="HTH-TYPE TRANSCRIPTIONAL REGULATOR NIMR"/>
    <property type="match status" value="1"/>
</dbReference>
<gene>
    <name evidence="4" type="ORF">MTR62_20195</name>
</gene>
<protein>
    <submittedName>
        <fullName evidence="4">Helix-turn-helix domain-containing protein</fullName>
    </submittedName>
</protein>
<dbReference type="InterPro" id="IPR047264">
    <property type="entry name" value="Cupin_HpaA-like_N"/>
</dbReference>
<dbReference type="InterPro" id="IPR009057">
    <property type="entry name" value="Homeodomain-like_sf"/>
</dbReference>